<organism evidence="2 3">
    <name type="scientific">Liparis tanakae</name>
    <name type="common">Tanaka's snailfish</name>
    <dbReference type="NCBI Taxonomy" id="230148"/>
    <lineage>
        <taxon>Eukaryota</taxon>
        <taxon>Metazoa</taxon>
        <taxon>Chordata</taxon>
        <taxon>Craniata</taxon>
        <taxon>Vertebrata</taxon>
        <taxon>Euteleostomi</taxon>
        <taxon>Actinopterygii</taxon>
        <taxon>Neopterygii</taxon>
        <taxon>Teleostei</taxon>
        <taxon>Neoteleostei</taxon>
        <taxon>Acanthomorphata</taxon>
        <taxon>Eupercaria</taxon>
        <taxon>Perciformes</taxon>
        <taxon>Cottioidei</taxon>
        <taxon>Cottales</taxon>
        <taxon>Liparidae</taxon>
        <taxon>Liparis</taxon>
    </lineage>
</organism>
<comment type="caution">
    <text evidence="2">The sequence shown here is derived from an EMBL/GenBank/DDBJ whole genome shotgun (WGS) entry which is preliminary data.</text>
</comment>
<dbReference type="Proteomes" id="UP000314294">
    <property type="component" value="Unassembled WGS sequence"/>
</dbReference>
<reference evidence="2 3" key="1">
    <citation type="submission" date="2019-03" db="EMBL/GenBank/DDBJ databases">
        <title>First draft genome of Liparis tanakae, snailfish: a comprehensive survey of snailfish specific genes.</title>
        <authorList>
            <person name="Kim W."/>
            <person name="Song I."/>
            <person name="Jeong J.-H."/>
            <person name="Kim D."/>
            <person name="Kim S."/>
            <person name="Ryu S."/>
            <person name="Song J.Y."/>
            <person name="Lee S.K."/>
        </authorList>
    </citation>
    <scope>NUCLEOTIDE SEQUENCE [LARGE SCALE GENOMIC DNA]</scope>
    <source>
        <tissue evidence="2">Muscle</tissue>
    </source>
</reference>
<name>A0A4Z2HGL6_9TELE</name>
<feature type="region of interest" description="Disordered" evidence="1">
    <location>
        <begin position="90"/>
        <end position="117"/>
    </location>
</feature>
<evidence type="ECO:0000256" key="1">
    <source>
        <dbReference type="SAM" id="MobiDB-lite"/>
    </source>
</evidence>
<dbReference type="EMBL" id="SRLO01000248">
    <property type="protein sequence ID" value="TNN64670.1"/>
    <property type="molecule type" value="Genomic_DNA"/>
</dbReference>
<gene>
    <name evidence="2" type="ORF">EYF80_025077</name>
</gene>
<proteinExistence type="predicted"/>
<feature type="region of interest" description="Disordered" evidence="1">
    <location>
        <begin position="1"/>
        <end position="76"/>
    </location>
</feature>
<accession>A0A4Z2HGL6</accession>
<sequence>MNDSVTDTNLSAPSLQATARRQPSVLSSTATRDMYLKHADAAGGNQPPPVPADQQPVTLHLSSPAGRHEQRGERRRLVVASSLRTRHCRHRPNARDVVSDDREDFDAAGVGTYRKDG</sequence>
<feature type="compositionally biased region" description="Polar residues" evidence="1">
    <location>
        <begin position="1"/>
        <end position="31"/>
    </location>
</feature>
<feature type="compositionally biased region" description="Basic and acidic residues" evidence="1">
    <location>
        <begin position="66"/>
        <end position="76"/>
    </location>
</feature>
<evidence type="ECO:0000313" key="3">
    <source>
        <dbReference type="Proteomes" id="UP000314294"/>
    </source>
</evidence>
<evidence type="ECO:0000313" key="2">
    <source>
        <dbReference type="EMBL" id="TNN64670.1"/>
    </source>
</evidence>
<dbReference type="AlphaFoldDB" id="A0A4Z2HGL6"/>
<keyword evidence="3" id="KW-1185">Reference proteome</keyword>
<protein>
    <submittedName>
        <fullName evidence="2">Uncharacterized protein</fullName>
    </submittedName>
</protein>